<gene>
    <name evidence="4" type="ORF">ACFQSB_31535</name>
</gene>
<proteinExistence type="predicted"/>
<evidence type="ECO:0000256" key="1">
    <source>
        <dbReference type="SAM" id="MobiDB-lite"/>
    </source>
</evidence>
<evidence type="ECO:0000313" key="4">
    <source>
        <dbReference type="EMBL" id="MFC7386779.1"/>
    </source>
</evidence>
<organism evidence="4 5">
    <name type="scientific">Sphaerisporangium rhizosphaerae</name>
    <dbReference type="NCBI Taxonomy" id="2269375"/>
    <lineage>
        <taxon>Bacteria</taxon>
        <taxon>Bacillati</taxon>
        <taxon>Actinomycetota</taxon>
        <taxon>Actinomycetes</taxon>
        <taxon>Streptosporangiales</taxon>
        <taxon>Streptosporangiaceae</taxon>
        <taxon>Sphaerisporangium</taxon>
    </lineage>
</organism>
<keyword evidence="5" id="KW-1185">Reference proteome</keyword>
<evidence type="ECO:0000256" key="2">
    <source>
        <dbReference type="SAM" id="Phobius"/>
    </source>
</evidence>
<feature type="transmembrane region" description="Helical" evidence="2">
    <location>
        <begin position="36"/>
        <end position="56"/>
    </location>
</feature>
<reference evidence="5" key="1">
    <citation type="journal article" date="2019" name="Int. J. Syst. Evol. Microbiol.">
        <title>The Global Catalogue of Microorganisms (GCM) 10K type strain sequencing project: providing services to taxonomists for standard genome sequencing and annotation.</title>
        <authorList>
            <consortium name="The Broad Institute Genomics Platform"/>
            <consortium name="The Broad Institute Genome Sequencing Center for Infectious Disease"/>
            <person name="Wu L."/>
            <person name="Ma J."/>
        </authorList>
    </citation>
    <scope>NUCLEOTIDE SEQUENCE [LARGE SCALE GENOMIC DNA]</scope>
    <source>
        <strain evidence="5">CECT 7649</strain>
    </source>
</reference>
<dbReference type="RefSeq" id="WP_380830502.1">
    <property type="nucleotide sequence ID" value="NZ_JBHTCG010000030.1"/>
</dbReference>
<feature type="region of interest" description="Disordered" evidence="1">
    <location>
        <begin position="313"/>
        <end position="417"/>
    </location>
</feature>
<dbReference type="EMBL" id="JBHTCG010000030">
    <property type="protein sequence ID" value="MFC7386779.1"/>
    <property type="molecule type" value="Genomic_DNA"/>
</dbReference>
<sequence>MSGEAIVLLRRLVAALAGGVLAFVLASNLLPAGAGAPTLAVLVAGVLLVVQFLVGFDRRLDEIRREQQERQAKTLALVEQQFSRISQATELFTLVERSVLRAESVERLVRNAASVDDEMPHLARELARQELDRTSAFLKGLGEGHVTHEGEDQDWLLALAVNARRSLDAVSLGDSDRALREFEEGPWSTDLGMRYLTVQQDLAQRGARVRRIFVVDSEQLLESGLSQHIHRLRHAMGIDARVLARDDLLTSVTPVDFVVFDEMVSYETTPASSPGESGRRVSVSTRLVLEPPQVAERVRRFEELWRRAAVPPEGVERAPHRGLPSGGPGAGGQPEKPSDARAVEDRLRTAVRRHLDRRTKAAAPPGTSPETTPETTPGTPLEGTAGAPSEGAAGSPLEGRAGRTRTPNGTDAASWMSRASAEAAGRLRRAVPVYIYLTEEAGHERVQEAVEQVMAAAGLEVTERLEPHRGSWLRGMVGRTRERLTTDEMLERFARLEQAAQLQVLGRPQAEVDAAQGAAVAQLITALDKTKDAIVQIGSILLIKVDWVVSVRNLTPQELRLLDGRPELFRDPAGVLAALRGVPDGKPAIPPGDTGELILPPGA</sequence>
<keyword evidence="2" id="KW-0812">Transmembrane</keyword>
<dbReference type="Pfam" id="PF21806">
    <property type="entry name" value="DUF6879"/>
    <property type="match status" value="1"/>
</dbReference>
<feature type="compositionally biased region" description="Low complexity" evidence="1">
    <location>
        <begin position="361"/>
        <end position="396"/>
    </location>
</feature>
<keyword evidence="2" id="KW-0472">Membrane</keyword>
<keyword evidence="2" id="KW-1133">Transmembrane helix</keyword>
<feature type="transmembrane region" description="Helical" evidence="2">
    <location>
        <begin position="12"/>
        <end position="30"/>
    </location>
</feature>
<feature type="domain" description="DUF6879" evidence="3">
    <location>
        <begin position="176"/>
        <end position="308"/>
    </location>
</feature>
<feature type="compositionally biased region" description="Basic and acidic residues" evidence="1">
    <location>
        <begin position="336"/>
        <end position="348"/>
    </location>
</feature>
<evidence type="ECO:0000259" key="3">
    <source>
        <dbReference type="Pfam" id="PF21806"/>
    </source>
</evidence>
<dbReference type="InterPro" id="IPR049244">
    <property type="entry name" value="DUF6879"/>
</dbReference>
<comment type="caution">
    <text evidence="4">The sequence shown here is derived from an EMBL/GenBank/DDBJ whole genome shotgun (WGS) entry which is preliminary data.</text>
</comment>
<evidence type="ECO:0000313" key="5">
    <source>
        <dbReference type="Proteomes" id="UP001596496"/>
    </source>
</evidence>
<dbReference type="Proteomes" id="UP001596496">
    <property type="component" value="Unassembled WGS sequence"/>
</dbReference>
<name>A0ABW2PBS1_9ACTN</name>
<protein>
    <submittedName>
        <fullName evidence="4">DUF6879 family protein</fullName>
    </submittedName>
</protein>
<accession>A0ABW2PBS1</accession>